<dbReference type="PANTHER" id="PTHR34979">
    <property type="entry name" value="INNER MEMBRANE PROTEIN YGAZ"/>
    <property type="match status" value="1"/>
</dbReference>
<dbReference type="GO" id="GO:0005886">
    <property type="term" value="C:plasma membrane"/>
    <property type="evidence" value="ECO:0007669"/>
    <property type="project" value="UniProtKB-SubCell"/>
</dbReference>
<reference evidence="9 10" key="1">
    <citation type="submission" date="2016-10" db="EMBL/GenBank/DDBJ databases">
        <authorList>
            <person name="de Groot N.N."/>
        </authorList>
    </citation>
    <scope>NUCLEOTIDE SEQUENCE [LARGE SCALE GENOMIC DNA]</scope>
    <source>
        <strain evidence="9 10">DSM 23413</strain>
    </source>
</reference>
<evidence type="ECO:0000313" key="10">
    <source>
        <dbReference type="Proteomes" id="UP000236742"/>
    </source>
</evidence>
<name>A0A1H5S977_9RHOB</name>
<keyword evidence="10" id="KW-1185">Reference proteome</keyword>
<dbReference type="AlphaFoldDB" id="A0A1H5S977"/>
<keyword evidence="7 8" id="KW-0472">Membrane</keyword>
<evidence type="ECO:0000256" key="4">
    <source>
        <dbReference type="ARBA" id="ARBA00022475"/>
    </source>
</evidence>
<dbReference type="Proteomes" id="UP000236742">
    <property type="component" value="Unassembled WGS sequence"/>
</dbReference>
<dbReference type="PANTHER" id="PTHR34979:SF1">
    <property type="entry name" value="INNER MEMBRANE PROTEIN YGAZ"/>
    <property type="match status" value="1"/>
</dbReference>
<dbReference type="OrthoDB" id="3579489at2"/>
<feature type="transmembrane region" description="Helical" evidence="8">
    <location>
        <begin position="47"/>
        <end position="66"/>
    </location>
</feature>
<comment type="similarity">
    <text evidence="2">Belongs to the AzlC family.</text>
</comment>
<evidence type="ECO:0000256" key="6">
    <source>
        <dbReference type="ARBA" id="ARBA00022989"/>
    </source>
</evidence>
<dbReference type="GO" id="GO:1903785">
    <property type="term" value="P:L-valine transmembrane transport"/>
    <property type="evidence" value="ECO:0007669"/>
    <property type="project" value="TreeGrafter"/>
</dbReference>
<dbReference type="InterPro" id="IPR011606">
    <property type="entry name" value="Brnchd-chn_aa_trnsp_permease"/>
</dbReference>
<dbReference type="EMBL" id="FNVD01000001">
    <property type="protein sequence ID" value="SEF46984.1"/>
    <property type="molecule type" value="Genomic_DNA"/>
</dbReference>
<proteinExistence type="inferred from homology"/>
<evidence type="ECO:0000256" key="2">
    <source>
        <dbReference type="ARBA" id="ARBA00010735"/>
    </source>
</evidence>
<feature type="transmembrane region" description="Helical" evidence="8">
    <location>
        <begin position="136"/>
        <end position="160"/>
    </location>
</feature>
<dbReference type="Pfam" id="PF03591">
    <property type="entry name" value="AzlC"/>
    <property type="match status" value="1"/>
</dbReference>
<dbReference type="RefSeq" id="WP_104006416.1">
    <property type="nucleotide sequence ID" value="NZ_FNVD01000001.1"/>
</dbReference>
<keyword evidence="3" id="KW-0813">Transport</keyword>
<keyword evidence="4" id="KW-1003">Cell membrane</keyword>
<evidence type="ECO:0000256" key="7">
    <source>
        <dbReference type="ARBA" id="ARBA00023136"/>
    </source>
</evidence>
<evidence type="ECO:0000313" key="9">
    <source>
        <dbReference type="EMBL" id="SEF46984.1"/>
    </source>
</evidence>
<feature type="transmembrane region" description="Helical" evidence="8">
    <location>
        <begin position="166"/>
        <end position="182"/>
    </location>
</feature>
<keyword evidence="6 8" id="KW-1133">Transmembrane helix</keyword>
<keyword evidence="5 8" id="KW-0812">Transmembrane</keyword>
<evidence type="ECO:0000256" key="1">
    <source>
        <dbReference type="ARBA" id="ARBA00004651"/>
    </source>
</evidence>
<evidence type="ECO:0000256" key="8">
    <source>
        <dbReference type="SAM" id="Phobius"/>
    </source>
</evidence>
<evidence type="ECO:0000256" key="5">
    <source>
        <dbReference type="ARBA" id="ARBA00022692"/>
    </source>
</evidence>
<feature type="transmembrane region" description="Helical" evidence="8">
    <location>
        <begin position="20"/>
        <end position="40"/>
    </location>
</feature>
<feature type="transmembrane region" description="Helical" evidence="8">
    <location>
        <begin position="189"/>
        <end position="207"/>
    </location>
</feature>
<gene>
    <name evidence="9" type="ORF">SAMN05421751_101399</name>
</gene>
<comment type="subcellular location">
    <subcellularLocation>
        <location evidence="1">Cell membrane</location>
        <topology evidence="1">Multi-pass membrane protein</topology>
    </subcellularLocation>
</comment>
<organism evidence="9 10">
    <name type="scientific">Jhaorihella thermophila</name>
    <dbReference type="NCBI Taxonomy" id="488547"/>
    <lineage>
        <taxon>Bacteria</taxon>
        <taxon>Pseudomonadati</taxon>
        <taxon>Pseudomonadota</taxon>
        <taxon>Alphaproteobacteria</taxon>
        <taxon>Rhodobacterales</taxon>
        <taxon>Paracoccaceae</taxon>
        <taxon>Jhaorihella</taxon>
    </lineage>
</organism>
<sequence length="237" mass="25048">MTSTTVNSFFAKGFRDGLPFILVAAPFGTLFGVLATEAGLTLFETMVFTFTVFAGAAQFTALQLMQQDTPTLIVLVSALAVNLRVAMYSASLTPYLGAAPLWQRALAAYFTVDQSYACSVVQFETEPRMTVHQRMAYFFGVVAPLAPTWYAATFAGAALGKTIPESWALDFVLPIAFIAMVAPMLRTRAHLIAAAVSVVVVLLGAGIPHNLGLILAGLAGMIAGACAETVIEGRAAE</sequence>
<accession>A0A1H5S977</accession>
<evidence type="ECO:0000256" key="3">
    <source>
        <dbReference type="ARBA" id="ARBA00022448"/>
    </source>
</evidence>
<protein>
    <submittedName>
        <fullName evidence="9">Predicted branched-chain amino acid permease (Azaleucine resistance)</fullName>
    </submittedName>
</protein>